<protein>
    <submittedName>
        <fullName evidence="4 6">RNA binding protein squid</fullName>
    </submittedName>
</protein>
<name>A0A068X0P4_ECHGR</name>
<dbReference type="AlphaFoldDB" id="A0A068X0P4"/>
<evidence type="ECO:0000313" key="6">
    <source>
        <dbReference type="WBParaSite" id="EgrG_002002900"/>
    </source>
</evidence>
<dbReference type="InterPro" id="IPR035979">
    <property type="entry name" value="RBD_domain_sf"/>
</dbReference>
<feature type="compositionally biased region" description="Pro residues" evidence="2">
    <location>
        <begin position="307"/>
        <end position="317"/>
    </location>
</feature>
<feature type="compositionally biased region" description="Basic residues" evidence="2">
    <location>
        <begin position="279"/>
        <end position="290"/>
    </location>
</feature>
<evidence type="ECO:0000313" key="4">
    <source>
        <dbReference type="EMBL" id="CDS23543.1"/>
    </source>
</evidence>
<dbReference type="PANTHER" id="PTHR48035">
    <property type="entry name" value="HETEROGENEOUS NUCLEAR RIBONUCLEOPROTEIN 1"/>
    <property type="match status" value="1"/>
</dbReference>
<dbReference type="SUPFAM" id="SSF54928">
    <property type="entry name" value="RNA-binding domain, RBD"/>
    <property type="match status" value="2"/>
</dbReference>
<sequence>MQPSPEAGQSDGLICGMCGNLHVPYTLPCEHSYCLEPCLVARPNQTEVKCFRCNRLYPLGLATRNAVLERQVTKHYIEERRSFVATCNVCQHPAPALRDCQHCAVRVCSSCWDSHYVKVVTSVTESIRVLLEKKKDLEEVRNLLKARSHGEASHLRKFIEQATLVLRNACNKSLNLSTANLNNLFAEHRARLNASKGAVCNIRELIKKYAGRKQLIPLMTLDTLLDMRDALEGVSSIAKRTSEGLDACTKRPNLRVDRSLTGALDTLSLIDVAHQAESKHRRRQRAAKSKSLREPKNCSDPKSLSPPSLPSPRPLTPASPAEGRQKVFVGGISWKTTTDSLQSAFSKLGPIRKVDVYPTRGFAIVEFERPETAELVVSAHWHTVDDKRVEIRPYIPRKNAKKSSDKPKTLGLTGDQPLEDISYRKLYDSTSHILSSQRLGHIPAPREKPETAGSGVTYTNAVSAITNARKLMMRGIGEGTTHAALRDYFINYGAVDHASITGTEAWVVFKNANTVNLVLATQPHFIRGRQLFLSKPDEEATSLVGKEATFTGAKTGHQLVVDGLPPLPRENDIRSLFGRFGTITEVRVDENVHRAFVDFSTAEALQGALAATPPRLKGMNLRVSLPEDHEYNSDVQVKKADTPFQDSGVSDAIKWNRASVQCLSGAESETKRELEKSSDGKSKAGNSVHQDGGVPDPSTLIGDSVQNTERKEPEPESEPKKWQVLACIVLLQGCKDK</sequence>
<feature type="domain" description="RRM" evidence="3">
    <location>
        <begin position="325"/>
        <end position="398"/>
    </location>
</feature>
<dbReference type="InterPro" id="IPR000504">
    <property type="entry name" value="RRM_dom"/>
</dbReference>
<evidence type="ECO:0000256" key="1">
    <source>
        <dbReference type="PROSITE-ProRule" id="PRU00176"/>
    </source>
</evidence>
<evidence type="ECO:0000259" key="3">
    <source>
        <dbReference type="PROSITE" id="PS50102"/>
    </source>
</evidence>
<dbReference type="InterPro" id="IPR012677">
    <property type="entry name" value="Nucleotide-bd_a/b_plait_sf"/>
</dbReference>
<feature type="compositionally biased region" description="Basic and acidic residues" evidence="2">
    <location>
        <begin position="668"/>
        <end position="682"/>
    </location>
</feature>
<dbReference type="Gene3D" id="3.30.70.330">
    <property type="match status" value="3"/>
</dbReference>
<feature type="domain" description="RRM" evidence="3">
    <location>
        <begin position="557"/>
        <end position="642"/>
    </location>
</feature>
<gene>
    <name evidence="4" type="ORF">EgrG_002002900</name>
</gene>
<feature type="region of interest" description="Disordered" evidence="2">
    <location>
        <begin position="666"/>
        <end position="720"/>
    </location>
</feature>
<proteinExistence type="predicted"/>
<dbReference type="InterPro" id="IPR053260">
    <property type="entry name" value="hnRNP"/>
</dbReference>
<dbReference type="EMBL" id="LK028591">
    <property type="protein sequence ID" value="CDS23543.1"/>
    <property type="molecule type" value="Genomic_DNA"/>
</dbReference>
<dbReference type="GO" id="GO:0003723">
    <property type="term" value="F:RNA binding"/>
    <property type="evidence" value="ECO:0007669"/>
    <property type="project" value="UniProtKB-UniRule"/>
</dbReference>
<organism evidence="4">
    <name type="scientific">Echinococcus granulosus</name>
    <name type="common">Hydatid tapeworm</name>
    <dbReference type="NCBI Taxonomy" id="6210"/>
    <lineage>
        <taxon>Eukaryota</taxon>
        <taxon>Metazoa</taxon>
        <taxon>Spiralia</taxon>
        <taxon>Lophotrochozoa</taxon>
        <taxon>Platyhelminthes</taxon>
        <taxon>Cestoda</taxon>
        <taxon>Eucestoda</taxon>
        <taxon>Cyclophyllidea</taxon>
        <taxon>Taeniidae</taxon>
        <taxon>Echinococcus</taxon>
        <taxon>Echinococcus granulosus group</taxon>
    </lineage>
</organism>
<evidence type="ECO:0000256" key="2">
    <source>
        <dbReference type="SAM" id="MobiDB-lite"/>
    </source>
</evidence>
<evidence type="ECO:0000313" key="5">
    <source>
        <dbReference type="Proteomes" id="UP000492820"/>
    </source>
</evidence>
<feature type="compositionally biased region" description="Basic and acidic residues" evidence="2">
    <location>
        <begin position="708"/>
        <end position="720"/>
    </location>
</feature>
<feature type="region of interest" description="Disordered" evidence="2">
    <location>
        <begin position="275"/>
        <end position="322"/>
    </location>
</feature>
<dbReference type="Proteomes" id="UP000492820">
    <property type="component" value="Unassembled WGS sequence"/>
</dbReference>
<reference evidence="4" key="2">
    <citation type="submission" date="2014-06" db="EMBL/GenBank/DDBJ databases">
        <authorList>
            <person name="Aslett M."/>
        </authorList>
    </citation>
    <scope>NUCLEOTIDE SEQUENCE</scope>
</reference>
<keyword evidence="1" id="KW-0694">RNA-binding</keyword>
<reference evidence="4 5" key="1">
    <citation type="journal article" date="2013" name="Nature">
        <title>The genomes of four tapeworm species reveal adaptations to parasitism.</title>
        <authorList>
            <person name="Tsai I.J."/>
            <person name="Zarowiecki M."/>
            <person name="Holroyd N."/>
            <person name="Garciarrubio A."/>
            <person name="Sanchez-Flores A."/>
            <person name="Brooks K.L."/>
            <person name="Tracey A."/>
            <person name="Bobes R.J."/>
            <person name="Fragoso G."/>
            <person name="Sciutto E."/>
            <person name="Aslett M."/>
            <person name="Beasley H."/>
            <person name="Bennett H.M."/>
            <person name="Cai J."/>
            <person name="Camicia F."/>
            <person name="Clark R."/>
            <person name="Cucher M."/>
            <person name="De Silva N."/>
            <person name="Day T.A."/>
            <person name="Deplazes P."/>
            <person name="Estrada K."/>
            <person name="Fernandez C."/>
            <person name="Holland P.W."/>
            <person name="Hou J."/>
            <person name="Hu S."/>
            <person name="Huckvale T."/>
            <person name="Hung S.S."/>
            <person name="Kamenetzky L."/>
            <person name="Keane J.A."/>
            <person name="Kiss F."/>
            <person name="Koziol U."/>
            <person name="Lambert O."/>
            <person name="Liu K."/>
            <person name="Luo X."/>
            <person name="Luo Y."/>
            <person name="Macchiaroli N."/>
            <person name="Nichol S."/>
            <person name="Paps J."/>
            <person name="Parkinson J."/>
            <person name="Pouchkina-Stantcheva N."/>
            <person name="Riddiford N."/>
            <person name="Rosenzvit M."/>
            <person name="Salinas G."/>
            <person name="Wasmuth J.D."/>
            <person name="Zamanian M."/>
            <person name="Zheng Y."/>
            <person name="Cai X."/>
            <person name="Soberon X."/>
            <person name="Olson P.D."/>
            <person name="Laclette J.P."/>
            <person name="Brehm K."/>
            <person name="Berriman M."/>
            <person name="Garciarrubio A."/>
            <person name="Bobes R.J."/>
            <person name="Fragoso G."/>
            <person name="Sanchez-Flores A."/>
            <person name="Estrada K."/>
            <person name="Cevallos M.A."/>
            <person name="Morett E."/>
            <person name="Gonzalez V."/>
            <person name="Portillo T."/>
            <person name="Ochoa-Leyva A."/>
            <person name="Jose M.V."/>
            <person name="Sciutto E."/>
            <person name="Landa A."/>
            <person name="Jimenez L."/>
            <person name="Valdes V."/>
            <person name="Carrero J.C."/>
            <person name="Larralde C."/>
            <person name="Morales-Montor J."/>
            <person name="Limon-Lason J."/>
            <person name="Soberon X."/>
            <person name="Laclette J.P."/>
        </authorList>
    </citation>
    <scope>NUCLEOTIDE SEQUENCE [LARGE SCALE GENOMIC DNA]</scope>
</reference>
<dbReference type="SMART" id="SM00360">
    <property type="entry name" value="RRM"/>
    <property type="match status" value="3"/>
</dbReference>
<dbReference type="OrthoDB" id="339151at2759"/>
<dbReference type="WBParaSite" id="EgrG_002002900">
    <property type="protein sequence ID" value="EgrG_002002900"/>
    <property type="gene ID" value="EgrG_002002900"/>
</dbReference>
<dbReference type="PROSITE" id="PS50102">
    <property type="entry name" value="RRM"/>
    <property type="match status" value="2"/>
</dbReference>
<accession>A0A068X0P4</accession>
<dbReference type="Pfam" id="PF00076">
    <property type="entry name" value="RRM_1"/>
    <property type="match status" value="2"/>
</dbReference>
<dbReference type="CDD" id="cd00590">
    <property type="entry name" value="RRM_SF"/>
    <property type="match status" value="1"/>
</dbReference>
<reference evidence="6" key="3">
    <citation type="submission" date="2020-10" db="UniProtKB">
        <authorList>
            <consortium name="WormBaseParasite"/>
        </authorList>
    </citation>
    <scope>IDENTIFICATION</scope>
</reference>
<dbReference type="PANTHER" id="PTHR48035:SF2">
    <property type="entry name" value="RNA-BINDING REGION RNP-1 DOMAIN-CONTAINING PROTEIN"/>
    <property type="match status" value="1"/>
</dbReference>